<dbReference type="AlphaFoldDB" id="Q09JI3"/>
<evidence type="ECO:0000259" key="11">
    <source>
        <dbReference type="Pfam" id="PF02230"/>
    </source>
</evidence>
<evidence type="ECO:0000256" key="8">
    <source>
        <dbReference type="ARBA" id="ARBA00031195"/>
    </source>
</evidence>
<comment type="subcellular location">
    <subcellularLocation>
        <location evidence="1">Cytoplasm</location>
    </subcellularLocation>
</comment>
<dbReference type="InterPro" id="IPR050565">
    <property type="entry name" value="LYPA1-2/EST-like"/>
</dbReference>
<evidence type="ECO:0000256" key="7">
    <source>
        <dbReference type="ARBA" id="ARBA00023098"/>
    </source>
</evidence>
<organism evidence="12">
    <name type="scientific">Argas monolakensis</name>
    <name type="common">Mono lake bird tick</name>
    <dbReference type="NCBI Taxonomy" id="34602"/>
    <lineage>
        <taxon>Eukaryota</taxon>
        <taxon>Metazoa</taxon>
        <taxon>Ecdysozoa</taxon>
        <taxon>Arthropoda</taxon>
        <taxon>Chelicerata</taxon>
        <taxon>Arachnida</taxon>
        <taxon>Acari</taxon>
        <taxon>Parasitiformes</taxon>
        <taxon>Ixodida</taxon>
        <taxon>Ixodoidea</taxon>
        <taxon>Argasidae</taxon>
        <taxon>Argasinae</taxon>
        <taxon>Argas</taxon>
    </lineage>
</organism>
<evidence type="ECO:0000256" key="1">
    <source>
        <dbReference type="ARBA" id="ARBA00004496"/>
    </source>
</evidence>
<dbReference type="InterPro" id="IPR029058">
    <property type="entry name" value="AB_hydrolase_fold"/>
</dbReference>
<dbReference type="GO" id="GO:0008474">
    <property type="term" value="F:palmitoyl-(protein) hydrolase activity"/>
    <property type="evidence" value="ECO:0007669"/>
    <property type="project" value="UniProtKB-EC"/>
</dbReference>
<reference evidence="12" key="1">
    <citation type="journal article" date="2008" name="Insect Biochem. Mol. Biol.">
        <title>Comparative sialomics between hard and soft ticks: implications for the evolution of blood-feeding behavior.</title>
        <authorList>
            <person name="Mans B.J."/>
            <person name="Andersen J.F."/>
            <person name="Francischetti I.M."/>
            <person name="Valenzuela J.G."/>
            <person name="Schwan T.G."/>
            <person name="Pham V.M."/>
            <person name="Garfield M.K."/>
            <person name="Hammer C.H."/>
            <person name="Ribeiro J.M."/>
        </authorList>
    </citation>
    <scope>NUCLEOTIDE SEQUENCE</scope>
    <source>
        <strain evidence="12">AM-515</strain>
        <tissue evidence="12">Adult salivary gland</tissue>
    </source>
</reference>
<evidence type="ECO:0000256" key="2">
    <source>
        <dbReference type="ARBA" id="ARBA00006499"/>
    </source>
</evidence>
<dbReference type="Gene3D" id="3.40.50.1820">
    <property type="entry name" value="alpha/beta hydrolase"/>
    <property type="match status" value="1"/>
</dbReference>
<dbReference type="PANTHER" id="PTHR10655:SF68">
    <property type="entry name" value="PALMITOYL-PROTEIN HYDROLASE"/>
    <property type="match status" value="1"/>
</dbReference>
<evidence type="ECO:0000256" key="4">
    <source>
        <dbReference type="ARBA" id="ARBA00022490"/>
    </source>
</evidence>
<dbReference type="EMBL" id="DQ886863">
    <property type="protein sequence ID" value="ABI52780.1"/>
    <property type="molecule type" value="mRNA"/>
</dbReference>
<keyword evidence="4" id="KW-0963">Cytoplasm</keyword>
<sequence length="199" mass="21535">MHGLGDTGLGWSPILEAIRLPHVKYICPTAPTIPVTLNGGMPMPAWFDLFSLNPNGPEDESGIKSATEAIHKLVIEEEKLGIPANRIVLGGFSMGGALALYSGLKFSRPLAGILGLSCWLPLFKEFPGTAAANQETPILLCHGDADDLVPLRWGSLTSEFLKSFVKSVDMKQYRGMGHSSCDEEMRDIATFLESRLPPV</sequence>
<evidence type="ECO:0000256" key="6">
    <source>
        <dbReference type="ARBA" id="ARBA00022832"/>
    </source>
</evidence>
<dbReference type="SUPFAM" id="SSF53474">
    <property type="entry name" value="alpha/beta-Hydrolases"/>
    <property type="match status" value="1"/>
</dbReference>
<dbReference type="EC" id="3.1.2.22" evidence="3"/>
<evidence type="ECO:0000256" key="5">
    <source>
        <dbReference type="ARBA" id="ARBA00022801"/>
    </source>
</evidence>
<accession>Q09JI3</accession>
<comment type="catalytic activity">
    <reaction evidence="10">
        <text>1-hexadecanoyl-sn-glycero-3-phosphocholine + H2O = sn-glycerol 3-phosphocholine + hexadecanoate + H(+)</text>
        <dbReference type="Rhea" id="RHEA:40435"/>
        <dbReference type="ChEBI" id="CHEBI:7896"/>
        <dbReference type="ChEBI" id="CHEBI:15377"/>
        <dbReference type="ChEBI" id="CHEBI:15378"/>
        <dbReference type="ChEBI" id="CHEBI:16870"/>
        <dbReference type="ChEBI" id="CHEBI:72998"/>
    </reaction>
    <physiologicalReaction direction="left-to-right" evidence="10">
        <dbReference type="Rhea" id="RHEA:40436"/>
    </physiologicalReaction>
</comment>
<comment type="catalytic activity">
    <reaction evidence="9">
        <text>S-hexadecanoyl-L-cysteinyl-[protein] + H2O = L-cysteinyl-[protein] + hexadecanoate + H(+)</text>
        <dbReference type="Rhea" id="RHEA:19233"/>
        <dbReference type="Rhea" id="RHEA-COMP:10131"/>
        <dbReference type="Rhea" id="RHEA-COMP:11032"/>
        <dbReference type="ChEBI" id="CHEBI:7896"/>
        <dbReference type="ChEBI" id="CHEBI:15377"/>
        <dbReference type="ChEBI" id="CHEBI:15378"/>
        <dbReference type="ChEBI" id="CHEBI:29950"/>
        <dbReference type="ChEBI" id="CHEBI:74151"/>
        <dbReference type="EC" id="3.1.2.22"/>
    </reaction>
</comment>
<dbReference type="GO" id="GO:0006631">
    <property type="term" value="P:fatty acid metabolic process"/>
    <property type="evidence" value="ECO:0007669"/>
    <property type="project" value="UniProtKB-KW"/>
</dbReference>
<dbReference type="GO" id="GO:0052689">
    <property type="term" value="F:carboxylic ester hydrolase activity"/>
    <property type="evidence" value="ECO:0007669"/>
    <property type="project" value="TreeGrafter"/>
</dbReference>
<evidence type="ECO:0000256" key="3">
    <source>
        <dbReference type="ARBA" id="ARBA00012423"/>
    </source>
</evidence>
<comment type="similarity">
    <text evidence="2">Belongs to the AB hydrolase superfamily. AB hydrolase 2 family.</text>
</comment>
<feature type="domain" description="Phospholipase/carboxylesterase/thioesterase" evidence="11">
    <location>
        <begin position="1"/>
        <end position="193"/>
    </location>
</feature>
<keyword evidence="6" id="KW-0276">Fatty acid metabolism</keyword>
<protein>
    <recommendedName>
        <fullName evidence="3">palmitoyl-protein hydrolase</fullName>
        <ecNumber evidence="3">3.1.2.22</ecNumber>
    </recommendedName>
    <alternativeName>
        <fullName evidence="8">Palmitoyl-protein hydrolase</fullName>
    </alternativeName>
</protein>
<evidence type="ECO:0000256" key="10">
    <source>
        <dbReference type="ARBA" id="ARBA00048656"/>
    </source>
</evidence>
<dbReference type="FunFam" id="3.40.50.1820:FF:000010">
    <property type="entry name" value="Acyl-protein thioesterase 2"/>
    <property type="match status" value="1"/>
</dbReference>
<evidence type="ECO:0000313" key="12">
    <source>
        <dbReference type="EMBL" id="ABI52780.1"/>
    </source>
</evidence>
<keyword evidence="7" id="KW-0443">Lipid metabolism</keyword>
<proteinExistence type="evidence at transcript level"/>
<dbReference type="PANTHER" id="PTHR10655">
    <property type="entry name" value="LYSOPHOSPHOLIPASE-RELATED"/>
    <property type="match status" value="1"/>
</dbReference>
<dbReference type="Pfam" id="PF02230">
    <property type="entry name" value="Abhydrolase_2"/>
    <property type="match status" value="1"/>
</dbReference>
<dbReference type="GO" id="GO:0005737">
    <property type="term" value="C:cytoplasm"/>
    <property type="evidence" value="ECO:0007669"/>
    <property type="project" value="UniProtKB-SubCell"/>
</dbReference>
<evidence type="ECO:0000256" key="9">
    <source>
        <dbReference type="ARBA" id="ARBA00047337"/>
    </source>
</evidence>
<keyword evidence="5" id="KW-0378">Hydrolase</keyword>
<name>Q09JI3_ARGMO</name>
<dbReference type="InterPro" id="IPR003140">
    <property type="entry name" value="PLipase/COase/thioEstase"/>
</dbReference>